<proteinExistence type="predicted"/>
<sequence length="111" mass="12360">MLGEDPVSGTTINSVSPHTAATIIEILAMAQGNILVWRSPGNRNAAQINDTYTRRDRLVNHRPMPQSYTLTNAHNKLFVKGLPVFYIVRCKCTISIYNPAVYGTYSIQKPP</sequence>
<dbReference type="AlphaFoldDB" id="A0A382AEF6"/>
<protein>
    <submittedName>
        <fullName evidence="1">Uncharacterized protein</fullName>
    </submittedName>
</protein>
<accession>A0A382AEF6</accession>
<name>A0A382AEF6_9ZZZZ</name>
<gene>
    <name evidence="1" type="ORF">METZ01_LOCUS152525</name>
</gene>
<evidence type="ECO:0000313" key="1">
    <source>
        <dbReference type="EMBL" id="SVA99671.1"/>
    </source>
</evidence>
<reference evidence="1" key="1">
    <citation type="submission" date="2018-05" db="EMBL/GenBank/DDBJ databases">
        <authorList>
            <person name="Lanie J.A."/>
            <person name="Ng W.-L."/>
            <person name="Kazmierczak K.M."/>
            <person name="Andrzejewski T.M."/>
            <person name="Davidsen T.M."/>
            <person name="Wayne K.J."/>
            <person name="Tettelin H."/>
            <person name="Glass J.I."/>
            <person name="Rusch D."/>
            <person name="Podicherti R."/>
            <person name="Tsui H.-C.T."/>
            <person name="Winkler M.E."/>
        </authorList>
    </citation>
    <scope>NUCLEOTIDE SEQUENCE</scope>
</reference>
<organism evidence="1">
    <name type="scientific">marine metagenome</name>
    <dbReference type="NCBI Taxonomy" id="408172"/>
    <lineage>
        <taxon>unclassified sequences</taxon>
        <taxon>metagenomes</taxon>
        <taxon>ecological metagenomes</taxon>
    </lineage>
</organism>
<dbReference type="EMBL" id="UINC01024962">
    <property type="protein sequence ID" value="SVA99671.1"/>
    <property type="molecule type" value="Genomic_DNA"/>
</dbReference>